<reference evidence="3" key="1">
    <citation type="submission" date="2021-12" db="EMBL/GenBank/DDBJ databases">
        <authorList>
            <person name="King R."/>
        </authorList>
    </citation>
    <scope>NUCLEOTIDE SEQUENCE</scope>
</reference>
<feature type="compositionally biased region" description="Polar residues" evidence="2">
    <location>
        <begin position="128"/>
        <end position="137"/>
    </location>
</feature>
<protein>
    <submittedName>
        <fullName evidence="3">Uncharacterized protein</fullName>
    </submittedName>
</protein>
<gene>
    <name evidence="3" type="ORF">MELIAE_LOCUS10297</name>
</gene>
<feature type="compositionally biased region" description="Basic and acidic residues" evidence="2">
    <location>
        <begin position="138"/>
        <end position="150"/>
    </location>
</feature>
<evidence type="ECO:0000313" key="4">
    <source>
        <dbReference type="Proteomes" id="UP001154078"/>
    </source>
</evidence>
<feature type="coiled-coil region" evidence="1">
    <location>
        <begin position="46"/>
        <end position="94"/>
    </location>
</feature>
<evidence type="ECO:0000256" key="1">
    <source>
        <dbReference type="SAM" id="Coils"/>
    </source>
</evidence>
<evidence type="ECO:0000256" key="2">
    <source>
        <dbReference type="SAM" id="MobiDB-lite"/>
    </source>
</evidence>
<dbReference type="OrthoDB" id="6764310at2759"/>
<dbReference type="EMBL" id="OV121138">
    <property type="protein sequence ID" value="CAH0560563.1"/>
    <property type="molecule type" value="Genomic_DNA"/>
</dbReference>
<sequence length="305" mass="34545">MVQAAQKKTAICPHEMNASHENNDLTSNSKSPEVLLAENTLLRQLIDEMQSKQEVLNENCLLLREKVTYLEKKVDELQIKNQHIEEKNQAATAGSALNELAGCSSVNHSSSYASKADSQPVATAVKLSSQGISSNQVQRKDNPRKHTERAKPVINIRDVKAAIHKAQALNKMNEVQNLNSVHNDDGWQLQKRRRNKRFVVGGNSECSDELKTVPKFVSLHVTRMNPKTKCENLKKILEKEFPEVVCVEHDSKYPELYSSFKVTILQENFKKAWKRDIWPQGSLVSRFFMKKGVPPQTQKSFAPNT</sequence>
<evidence type="ECO:0000313" key="3">
    <source>
        <dbReference type="EMBL" id="CAH0560563.1"/>
    </source>
</evidence>
<dbReference type="AlphaFoldDB" id="A0A9P0BDP6"/>
<feature type="region of interest" description="Disordered" evidence="2">
    <location>
        <begin position="1"/>
        <end position="30"/>
    </location>
</feature>
<proteinExistence type="predicted"/>
<accession>A0A9P0BDP6</accession>
<keyword evidence="1" id="KW-0175">Coiled coil</keyword>
<name>A0A9P0BDP6_BRAAE</name>
<dbReference type="Proteomes" id="UP001154078">
    <property type="component" value="Chromosome 7"/>
</dbReference>
<feature type="region of interest" description="Disordered" evidence="2">
    <location>
        <begin position="128"/>
        <end position="150"/>
    </location>
</feature>
<keyword evidence="4" id="KW-1185">Reference proteome</keyword>
<organism evidence="3 4">
    <name type="scientific">Brassicogethes aeneus</name>
    <name type="common">Rape pollen beetle</name>
    <name type="synonym">Meligethes aeneus</name>
    <dbReference type="NCBI Taxonomy" id="1431903"/>
    <lineage>
        <taxon>Eukaryota</taxon>
        <taxon>Metazoa</taxon>
        <taxon>Ecdysozoa</taxon>
        <taxon>Arthropoda</taxon>
        <taxon>Hexapoda</taxon>
        <taxon>Insecta</taxon>
        <taxon>Pterygota</taxon>
        <taxon>Neoptera</taxon>
        <taxon>Endopterygota</taxon>
        <taxon>Coleoptera</taxon>
        <taxon>Polyphaga</taxon>
        <taxon>Cucujiformia</taxon>
        <taxon>Nitidulidae</taxon>
        <taxon>Meligethinae</taxon>
        <taxon>Brassicogethes</taxon>
    </lineage>
</organism>